<dbReference type="Gene3D" id="3.40.50.720">
    <property type="entry name" value="NAD(P)-binding Rossmann-like Domain"/>
    <property type="match status" value="1"/>
</dbReference>
<protein>
    <submittedName>
        <fullName evidence="3">3-oxoacyl-[acyl-carrier protein] reductase</fullName>
    </submittedName>
</protein>
<evidence type="ECO:0000313" key="4">
    <source>
        <dbReference type="Proteomes" id="UP000317893"/>
    </source>
</evidence>
<dbReference type="EMBL" id="VFMN01000001">
    <property type="protein sequence ID" value="TQJ10083.1"/>
    <property type="molecule type" value="Genomic_DNA"/>
</dbReference>
<dbReference type="PROSITE" id="PS00061">
    <property type="entry name" value="ADH_SHORT"/>
    <property type="match status" value="1"/>
</dbReference>
<accession>A0A542E406</accession>
<reference evidence="3 4" key="1">
    <citation type="submission" date="2019-06" db="EMBL/GenBank/DDBJ databases">
        <title>Sequencing the genomes of 1000 actinobacteria strains.</title>
        <authorList>
            <person name="Klenk H.-P."/>
        </authorList>
    </citation>
    <scope>NUCLEOTIDE SEQUENCE [LARGE SCALE GENOMIC DNA]</scope>
    <source>
        <strain evidence="3 4">DSM 18607</strain>
    </source>
</reference>
<dbReference type="InterPro" id="IPR002347">
    <property type="entry name" value="SDR_fam"/>
</dbReference>
<evidence type="ECO:0000313" key="3">
    <source>
        <dbReference type="EMBL" id="TQJ10083.1"/>
    </source>
</evidence>
<evidence type="ECO:0000256" key="2">
    <source>
        <dbReference type="ARBA" id="ARBA00023002"/>
    </source>
</evidence>
<comment type="caution">
    <text evidence="3">The sequence shown here is derived from an EMBL/GenBank/DDBJ whole genome shotgun (WGS) entry which is preliminary data.</text>
</comment>
<organism evidence="3 4">
    <name type="scientific">Lapillicoccus jejuensis</name>
    <dbReference type="NCBI Taxonomy" id="402171"/>
    <lineage>
        <taxon>Bacteria</taxon>
        <taxon>Bacillati</taxon>
        <taxon>Actinomycetota</taxon>
        <taxon>Actinomycetes</taxon>
        <taxon>Micrococcales</taxon>
        <taxon>Intrasporangiaceae</taxon>
        <taxon>Lapillicoccus</taxon>
    </lineage>
</organism>
<name>A0A542E406_9MICO</name>
<dbReference type="PRINTS" id="PR00081">
    <property type="entry name" value="GDHRDH"/>
</dbReference>
<dbReference type="InterPro" id="IPR036291">
    <property type="entry name" value="NAD(P)-bd_dom_sf"/>
</dbReference>
<sequence length="256" mass="25974">MSRRVVITGGGTGIGRACAARFLADGDEVVLVGRRAEVLDQARAALEADAAGRVTTHPADLRDPADVARLAAALREGRTVDVLVLNAGGNAPAPDGPEPTGEVGRLARVAAAWRVDLDLNVLTTVLPFEALRGHLTTPGARVVAMGSIAGERGGGSYGAAKAAVHAWVWATAPVLAPSGVTLNAVAPGFVPETDFWRHRIARDPGLAASRLAAIPTGRAGTAQEVAEAVAHLASPLAGWTTGQILPVNGGALVGRG</sequence>
<dbReference type="Proteomes" id="UP000317893">
    <property type="component" value="Unassembled WGS sequence"/>
</dbReference>
<dbReference type="PANTHER" id="PTHR42760:SF133">
    <property type="entry name" value="3-OXOACYL-[ACYL-CARRIER-PROTEIN] REDUCTASE"/>
    <property type="match status" value="1"/>
</dbReference>
<dbReference type="Pfam" id="PF13561">
    <property type="entry name" value="adh_short_C2"/>
    <property type="match status" value="1"/>
</dbReference>
<evidence type="ECO:0000256" key="1">
    <source>
        <dbReference type="ARBA" id="ARBA00006484"/>
    </source>
</evidence>
<dbReference type="OrthoDB" id="9808187at2"/>
<dbReference type="RefSeq" id="WP_141849354.1">
    <property type="nucleotide sequence ID" value="NZ_BAAAPR010000001.1"/>
</dbReference>
<dbReference type="SUPFAM" id="SSF51735">
    <property type="entry name" value="NAD(P)-binding Rossmann-fold domains"/>
    <property type="match status" value="1"/>
</dbReference>
<dbReference type="CDD" id="cd05233">
    <property type="entry name" value="SDR_c"/>
    <property type="match status" value="1"/>
</dbReference>
<dbReference type="InterPro" id="IPR020904">
    <property type="entry name" value="Sc_DH/Rdtase_CS"/>
</dbReference>
<dbReference type="GO" id="GO:0016616">
    <property type="term" value="F:oxidoreductase activity, acting on the CH-OH group of donors, NAD or NADP as acceptor"/>
    <property type="evidence" value="ECO:0007669"/>
    <property type="project" value="TreeGrafter"/>
</dbReference>
<keyword evidence="4" id="KW-1185">Reference proteome</keyword>
<dbReference type="PANTHER" id="PTHR42760">
    <property type="entry name" value="SHORT-CHAIN DEHYDROGENASES/REDUCTASES FAMILY MEMBER"/>
    <property type="match status" value="1"/>
</dbReference>
<proteinExistence type="inferred from homology"/>
<comment type="similarity">
    <text evidence="1">Belongs to the short-chain dehydrogenases/reductases (SDR) family.</text>
</comment>
<gene>
    <name evidence="3" type="ORF">FB458_3202</name>
</gene>
<keyword evidence="2" id="KW-0560">Oxidoreductase</keyword>
<dbReference type="AlphaFoldDB" id="A0A542E406"/>